<protein>
    <submittedName>
        <fullName evidence="8">Transcriptional regulator, ArsR family</fullName>
    </submittedName>
</protein>
<dbReference type="PANTHER" id="PTHR43428">
    <property type="entry name" value="ARSENATE REDUCTASE"/>
    <property type="match status" value="1"/>
</dbReference>
<dbReference type="SMART" id="SM00226">
    <property type="entry name" value="LMWPc"/>
    <property type="match status" value="1"/>
</dbReference>
<evidence type="ECO:0000256" key="2">
    <source>
        <dbReference type="ARBA" id="ARBA00022851"/>
    </source>
</evidence>
<dbReference type="GO" id="GO:0003677">
    <property type="term" value="F:DNA binding"/>
    <property type="evidence" value="ECO:0007669"/>
    <property type="project" value="UniProtKB-KW"/>
</dbReference>
<dbReference type="GO" id="GO:0046685">
    <property type="term" value="P:response to arsenic-containing substance"/>
    <property type="evidence" value="ECO:0007669"/>
    <property type="project" value="UniProtKB-KW"/>
</dbReference>
<keyword evidence="3" id="KW-0805">Transcription regulation</keyword>
<dbReference type="InterPro" id="IPR023485">
    <property type="entry name" value="Ptyr_pPase"/>
</dbReference>
<dbReference type="PROSITE" id="PS50987">
    <property type="entry name" value="HTH_ARSR_2"/>
    <property type="match status" value="1"/>
</dbReference>
<dbReference type="Gene3D" id="1.10.10.10">
    <property type="entry name" value="Winged helix-like DNA-binding domain superfamily/Winged helix DNA-binding domain"/>
    <property type="match status" value="1"/>
</dbReference>
<reference evidence="8 9" key="1">
    <citation type="submission" date="2016-10" db="EMBL/GenBank/DDBJ databases">
        <authorList>
            <person name="Varghese N."/>
            <person name="Submissions S."/>
        </authorList>
    </citation>
    <scope>NUCLEOTIDE SEQUENCE [LARGE SCALE GENOMIC DNA]</scope>
    <source>
        <strain evidence="8 9">DSM 17833</strain>
    </source>
</reference>
<dbReference type="GO" id="GO:0046872">
    <property type="term" value="F:metal ion binding"/>
    <property type="evidence" value="ECO:0007669"/>
    <property type="project" value="UniProtKB-KW"/>
</dbReference>
<comment type="function">
    <text evidence="6">Binds arsenite and regulates the expression of arsenic efflux pumps. In vitro, also binds antimony and bismuth, but not arsenate.</text>
</comment>
<evidence type="ECO:0000256" key="3">
    <source>
        <dbReference type="ARBA" id="ARBA00023015"/>
    </source>
</evidence>
<sequence>MTPIAMSQKIRVLFLCMANAARSQMAEALLRHTDPEGYEVFSAGTLPGEVDPRARQALEQLGVSTEGLHSKALESFDGQQFDYVITLCDKSAFECSTLPGAGEYIAWDFEDPASSQQQNAYTRCLQQIHERIKMFVLVKSKVSQPTQMLAPVTLFKCLADDTRARMTQLIAQEGELCVCELTAALQESQPKISRHLAQLRSSGLLQDRRAGQWVYYRLHPQLPGWVGQILAQVLQAEDPQLAEDRLRLHSMRDRPDRASLCG</sequence>
<proteinExistence type="predicted"/>
<dbReference type="Gene3D" id="3.40.50.2300">
    <property type="match status" value="1"/>
</dbReference>
<accession>A0AB37Z4B1</accession>
<dbReference type="SUPFAM" id="SSF46785">
    <property type="entry name" value="Winged helix' DNA-binding domain"/>
    <property type="match status" value="1"/>
</dbReference>
<dbReference type="InterPro" id="IPR011991">
    <property type="entry name" value="ArsR-like_HTH"/>
</dbReference>
<evidence type="ECO:0000313" key="8">
    <source>
        <dbReference type="EMBL" id="SCW40444.1"/>
    </source>
</evidence>
<evidence type="ECO:0000256" key="4">
    <source>
        <dbReference type="ARBA" id="ARBA00023125"/>
    </source>
</evidence>
<keyword evidence="5" id="KW-0804">Transcription</keyword>
<dbReference type="InterPro" id="IPR036196">
    <property type="entry name" value="Ptyr_pPase_sf"/>
</dbReference>
<dbReference type="NCBIfam" id="NF007528">
    <property type="entry name" value="PRK10141.1"/>
    <property type="match status" value="1"/>
</dbReference>
<evidence type="ECO:0000256" key="5">
    <source>
        <dbReference type="ARBA" id="ARBA00023163"/>
    </source>
</evidence>
<dbReference type="Proteomes" id="UP000242418">
    <property type="component" value="Unassembled WGS sequence"/>
</dbReference>
<organism evidence="8 9">
    <name type="scientific">Pseudomonas peli</name>
    <dbReference type="NCBI Taxonomy" id="592361"/>
    <lineage>
        <taxon>Bacteria</taxon>
        <taxon>Pseudomonadati</taxon>
        <taxon>Pseudomonadota</taxon>
        <taxon>Gammaproteobacteria</taxon>
        <taxon>Pseudomonadales</taxon>
        <taxon>Pseudomonadaceae</taxon>
        <taxon>Pseudomonas</taxon>
    </lineage>
</organism>
<dbReference type="SUPFAM" id="SSF52788">
    <property type="entry name" value="Phosphotyrosine protein phosphatases I"/>
    <property type="match status" value="1"/>
</dbReference>
<keyword evidence="9" id="KW-1185">Reference proteome</keyword>
<dbReference type="PANTHER" id="PTHR43428:SF1">
    <property type="entry name" value="ARSENATE REDUCTASE"/>
    <property type="match status" value="1"/>
</dbReference>
<evidence type="ECO:0000259" key="7">
    <source>
        <dbReference type="PROSITE" id="PS50987"/>
    </source>
</evidence>
<dbReference type="InterPro" id="IPR001845">
    <property type="entry name" value="HTH_ArsR_DNA-bd_dom"/>
</dbReference>
<dbReference type="NCBIfam" id="NF033788">
    <property type="entry name" value="HTH_metalloreg"/>
    <property type="match status" value="1"/>
</dbReference>
<evidence type="ECO:0000313" key="9">
    <source>
        <dbReference type="Proteomes" id="UP000242418"/>
    </source>
</evidence>
<dbReference type="PRINTS" id="PR00778">
    <property type="entry name" value="HTHARSR"/>
</dbReference>
<dbReference type="CDD" id="cd00090">
    <property type="entry name" value="HTH_ARSR"/>
    <property type="match status" value="1"/>
</dbReference>
<keyword evidence="4" id="KW-0238">DNA-binding</keyword>
<keyword evidence="2" id="KW-0480">Metal-thiolate cluster</keyword>
<dbReference type="FunFam" id="1.10.10.10:FF:000279">
    <property type="entry name" value="Transcriptional regulator, ArsR family"/>
    <property type="match status" value="1"/>
</dbReference>
<feature type="domain" description="HTH arsR-type" evidence="7">
    <location>
        <begin position="143"/>
        <end position="237"/>
    </location>
</feature>
<evidence type="ECO:0000256" key="1">
    <source>
        <dbReference type="ARBA" id="ARBA00022849"/>
    </source>
</evidence>
<keyword evidence="1" id="KW-0059">Arsenical resistance</keyword>
<dbReference type="InterPro" id="IPR036388">
    <property type="entry name" value="WH-like_DNA-bd_sf"/>
</dbReference>
<dbReference type="GO" id="GO:0003700">
    <property type="term" value="F:DNA-binding transcription factor activity"/>
    <property type="evidence" value="ECO:0007669"/>
    <property type="project" value="InterPro"/>
</dbReference>
<dbReference type="AlphaFoldDB" id="A0AB37Z4B1"/>
<gene>
    <name evidence="8" type="ORF">SAMN05216370_0978</name>
</gene>
<dbReference type="Pfam" id="PF01451">
    <property type="entry name" value="LMWPc"/>
    <property type="match status" value="1"/>
</dbReference>
<dbReference type="InterPro" id="IPR036390">
    <property type="entry name" value="WH_DNA-bd_sf"/>
</dbReference>
<dbReference type="EMBL" id="FMTL01000001">
    <property type="protein sequence ID" value="SCW40444.1"/>
    <property type="molecule type" value="Genomic_DNA"/>
</dbReference>
<comment type="caution">
    <text evidence="8">The sequence shown here is derived from an EMBL/GenBank/DDBJ whole genome shotgun (WGS) entry which is preliminary data.</text>
</comment>
<name>A0AB37Z4B1_9PSED</name>
<evidence type="ECO:0000256" key="6">
    <source>
        <dbReference type="ARBA" id="ARBA00060178"/>
    </source>
</evidence>
<dbReference type="CDD" id="cd16345">
    <property type="entry name" value="LMWP_ArsC"/>
    <property type="match status" value="1"/>
</dbReference>
<dbReference type="Pfam" id="PF01022">
    <property type="entry name" value="HTH_5"/>
    <property type="match status" value="1"/>
</dbReference>
<keyword evidence="2" id="KW-0479">Metal-binding</keyword>
<dbReference type="SMART" id="SM00418">
    <property type="entry name" value="HTH_ARSR"/>
    <property type="match status" value="1"/>
</dbReference>